<comment type="similarity">
    <text evidence="1">Belongs to the LysR transcriptional regulatory family.</text>
</comment>
<reference evidence="7" key="1">
    <citation type="journal article" date="2019" name="Int. J. Syst. Evol. Microbiol.">
        <title>The Global Catalogue of Microorganisms (GCM) 10K type strain sequencing project: providing services to taxonomists for standard genome sequencing and annotation.</title>
        <authorList>
            <consortium name="The Broad Institute Genomics Platform"/>
            <consortium name="The Broad Institute Genome Sequencing Center for Infectious Disease"/>
            <person name="Wu L."/>
            <person name="Ma J."/>
        </authorList>
    </citation>
    <scope>NUCLEOTIDE SEQUENCE [LARGE SCALE GENOMIC DNA]</scope>
    <source>
        <strain evidence="7">KCTC 32239</strain>
    </source>
</reference>
<evidence type="ECO:0000313" key="6">
    <source>
        <dbReference type="EMBL" id="GGY62059.1"/>
    </source>
</evidence>
<dbReference type="Proteomes" id="UP000619761">
    <property type="component" value="Unassembled WGS sequence"/>
</dbReference>
<comment type="caution">
    <text evidence="6">The sequence shown here is derived from an EMBL/GenBank/DDBJ whole genome shotgun (WGS) entry which is preliminary data.</text>
</comment>
<dbReference type="SUPFAM" id="SSF53850">
    <property type="entry name" value="Periplasmic binding protein-like II"/>
    <property type="match status" value="1"/>
</dbReference>
<dbReference type="RefSeq" id="WP_189415203.1">
    <property type="nucleotide sequence ID" value="NZ_BMYZ01000001.1"/>
</dbReference>
<dbReference type="PROSITE" id="PS50931">
    <property type="entry name" value="HTH_LYSR"/>
    <property type="match status" value="1"/>
</dbReference>
<feature type="domain" description="HTH lysR-type" evidence="5">
    <location>
        <begin position="20"/>
        <end position="65"/>
    </location>
</feature>
<evidence type="ECO:0000256" key="3">
    <source>
        <dbReference type="ARBA" id="ARBA00023125"/>
    </source>
</evidence>
<dbReference type="InterPro" id="IPR058163">
    <property type="entry name" value="LysR-type_TF_proteobact-type"/>
</dbReference>
<dbReference type="CDD" id="cd08422">
    <property type="entry name" value="PBP2_CrgA_like"/>
    <property type="match status" value="1"/>
</dbReference>
<dbReference type="Pfam" id="PF00126">
    <property type="entry name" value="HTH_1"/>
    <property type="match status" value="1"/>
</dbReference>
<dbReference type="EMBL" id="BMYZ01000001">
    <property type="protein sequence ID" value="GGY62059.1"/>
    <property type="molecule type" value="Genomic_DNA"/>
</dbReference>
<evidence type="ECO:0000313" key="7">
    <source>
        <dbReference type="Proteomes" id="UP000619761"/>
    </source>
</evidence>
<name>A0ABQ3AND8_9GAMM</name>
<proteinExistence type="inferred from homology"/>
<dbReference type="Gene3D" id="1.10.10.10">
    <property type="entry name" value="Winged helix-like DNA-binding domain superfamily/Winged helix DNA-binding domain"/>
    <property type="match status" value="1"/>
</dbReference>
<evidence type="ECO:0000256" key="4">
    <source>
        <dbReference type="ARBA" id="ARBA00023163"/>
    </source>
</evidence>
<evidence type="ECO:0000256" key="1">
    <source>
        <dbReference type="ARBA" id="ARBA00009437"/>
    </source>
</evidence>
<keyword evidence="7" id="KW-1185">Reference proteome</keyword>
<evidence type="ECO:0000259" key="5">
    <source>
        <dbReference type="PROSITE" id="PS50931"/>
    </source>
</evidence>
<dbReference type="InterPro" id="IPR036390">
    <property type="entry name" value="WH_DNA-bd_sf"/>
</dbReference>
<sequence>MTRVFNEVMLGSIELFCLCAEQGSFSGAAVVAGVTPAAVSRSIARLEARLGVTLFARTTRRVSLTDAGYLYFQRCKEVLGQLADAERELAGNQLSPSGVVRISIPTPFGHFRILPLIPAFNELYPDVRLEVQLSNQNVDLTGQFDLAIRGRNIPDSSLIARHLEDAKLVTVAAPAYLAKAGIPETLDDLDKHNCIQFQLPSTGQPIPWLYRTDGREIDKLTSGTVCFSEDILGAVSLARHGGGLMQTYDFCVQERLNRGELVEILPHYKGSFRPFSLLYSKDRHMPIRVKKFIEFLIEQLGANKALPE</sequence>
<dbReference type="Pfam" id="PF03466">
    <property type="entry name" value="LysR_substrate"/>
    <property type="match status" value="1"/>
</dbReference>
<keyword evidence="2" id="KW-0805">Transcription regulation</keyword>
<keyword evidence="4" id="KW-0804">Transcription</keyword>
<accession>A0ABQ3AND8</accession>
<keyword evidence="3" id="KW-0238">DNA-binding</keyword>
<dbReference type="SUPFAM" id="SSF46785">
    <property type="entry name" value="Winged helix' DNA-binding domain"/>
    <property type="match status" value="1"/>
</dbReference>
<dbReference type="PANTHER" id="PTHR30537:SF5">
    <property type="entry name" value="HTH-TYPE TRANSCRIPTIONAL ACTIVATOR TTDR-RELATED"/>
    <property type="match status" value="1"/>
</dbReference>
<dbReference type="InterPro" id="IPR000847">
    <property type="entry name" value="LysR_HTH_N"/>
</dbReference>
<dbReference type="Gene3D" id="3.40.190.290">
    <property type="match status" value="1"/>
</dbReference>
<organism evidence="6 7">
    <name type="scientific">Cellvibrio zantedeschiae</name>
    <dbReference type="NCBI Taxonomy" id="1237077"/>
    <lineage>
        <taxon>Bacteria</taxon>
        <taxon>Pseudomonadati</taxon>
        <taxon>Pseudomonadota</taxon>
        <taxon>Gammaproteobacteria</taxon>
        <taxon>Cellvibrionales</taxon>
        <taxon>Cellvibrionaceae</taxon>
        <taxon>Cellvibrio</taxon>
    </lineage>
</organism>
<evidence type="ECO:0000256" key="2">
    <source>
        <dbReference type="ARBA" id="ARBA00023015"/>
    </source>
</evidence>
<gene>
    <name evidence="6" type="ORF">GCM10011613_01890</name>
</gene>
<dbReference type="InterPro" id="IPR036388">
    <property type="entry name" value="WH-like_DNA-bd_sf"/>
</dbReference>
<dbReference type="InterPro" id="IPR005119">
    <property type="entry name" value="LysR_subst-bd"/>
</dbReference>
<dbReference type="PANTHER" id="PTHR30537">
    <property type="entry name" value="HTH-TYPE TRANSCRIPTIONAL REGULATOR"/>
    <property type="match status" value="1"/>
</dbReference>
<protein>
    <submittedName>
        <fullName evidence="6">LysR family transcriptional regulator</fullName>
    </submittedName>
</protein>